<keyword evidence="1" id="KW-0175">Coiled coil</keyword>
<sequence>MTIIWQAICKSLGIDHDITAKQEPLEDQPQSRISCDPRLHKDVFDLAIELIALKQEIDAAKGEQTRVEEYLLPHKTRFLVLLARYRSIRTYFQSLDDEVNLELVVSRIERMETGIEEIEREILAKEEAIERLKSVYDAIIRRIMKRTQLRPGRTHSRAGITEHSVVTETMVLSESLDTFEDQAMEIEDEMLAEAPEQCYQDRDEIDDTTDHDDAISFTSEDFEAKERVELFKELGQLKFQRSELKEDPTIEASAAEEIEALTKQINDLGDEIAIRGAPCIEGSIVWQNDYINEGETAQDVPQSPLEQDVDNVSGAAIAATHKATKEYTGPGLFDGVVDIEAPDDDSLSEEERFLTEAERIERFEKSVNKVKGWLNQLACAGKLHSPDAEGEVSNANFEGSNELEDVEWGETNSEYLPGSSDFAGVTLRCRIDSWSRICERFYRELDSEGQAAHPRGTSPV</sequence>
<dbReference type="AlphaFoldDB" id="A0AAN8IK26"/>
<gene>
    <name evidence="2" type="ORF">OHC33_008135</name>
</gene>
<proteinExistence type="predicted"/>
<dbReference type="EMBL" id="JAKLMC020000024">
    <property type="protein sequence ID" value="KAK5950752.1"/>
    <property type="molecule type" value="Genomic_DNA"/>
</dbReference>
<organism evidence="2 3">
    <name type="scientific">Knufia fluminis</name>
    <dbReference type="NCBI Taxonomy" id="191047"/>
    <lineage>
        <taxon>Eukaryota</taxon>
        <taxon>Fungi</taxon>
        <taxon>Dikarya</taxon>
        <taxon>Ascomycota</taxon>
        <taxon>Pezizomycotina</taxon>
        <taxon>Eurotiomycetes</taxon>
        <taxon>Chaetothyriomycetidae</taxon>
        <taxon>Chaetothyriales</taxon>
        <taxon>Trichomeriaceae</taxon>
        <taxon>Knufia</taxon>
    </lineage>
</organism>
<evidence type="ECO:0000256" key="1">
    <source>
        <dbReference type="SAM" id="Coils"/>
    </source>
</evidence>
<keyword evidence="3" id="KW-1185">Reference proteome</keyword>
<feature type="coiled-coil region" evidence="1">
    <location>
        <begin position="101"/>
        <end position="135"/>
    </location>
</feature>
<comment type="caution">
    <text evidence="2">The sequence shown here is derived from an EMBL/GenBank/DDBJ whole genome shotgun (WGS) entry which is preliminary data.</text>
</comment>
<evidence type="ECO:0000313" key="2">
    <source>
        <dbReference type="EMBL" id="KAK5950752.1"/>
    </source>
</evidence>
<accession>A0AAN8IK26</accession>
<protein>
    <submittedName>
        <fullName evidence="2">Uncharacterized protein</fullName>
    </submittedName>
</protein>
<name>A0AAN8IK26_9EURO</name>
<evidence type="ECO:0000313" key="3">
    <source>
        <dbReference type="Proteomes" id="UP001316803"/>
    </source>
</evidence>
<reference evidence="2 3" key="1">
    <citation type="submission" date="2022-12" db="EMBL/GenBank/DDBJ databases">
        <title>Genomic features and morphological characterization of a novel Knufia sp. strain isolated from spacecraft assembly facility.</title>
        <authorList>
            <person name="Teixeira M."/>
            <person name="Chander A.M."/>
            <person name="Stajich J.E."/>
            <person name="Venkateswaran K."/>
        </authorList>
    </citation>
    <scope>NUCLEOTIDE SEQUENCE [LARGE SCALE GENOMIC DNA]</scope>
    <source>
        <strain evidence="2 3">FJI-L2-BK-P2</strain>
    </source>
</reference>
<dbReference type="Proteomes" id="UP001316803">
    <property type="component" value="Unassembled WGS sequence"/>
</dbReference>